<proteinExistence type="predicted"/>
<reference evidence="1" key="1">
    <citation type="submission" date="2022-01" db="EMBL/GenBank/DDBJ databases">
        <title>Comparative genomics reveals a dynamic genome evolution in the ectomycorrhizal milk-cap (Lactarius) mushrooms.</title>
        <authorList>
            <consortium name="DOE Joint Genome Institute"/>
            <person name="Lebreton A."/>
            <person name="Tang N."/>
            <person name="Kuo A."/>
            <person name="LaButti K."/>
            <person name="Drula E."/>
            <person name="Barry K."/>
            <person name="Clum A."/>
            <person name="Lipzen A."/>
            <person name="Mousain D."/>
            <person name="Ng V."/>
            <person name="Wang R."/>
            <person name="Wang X."/>
            <person name="Dai Y."/>
            <person name="Henrissat B."/>
            <person name="Grigoriev I.V."/>
            <person name="Guerin-Laguette A."/>
            <person name="Yu F."/>
            <person name="Martin F.M."/>
        </authorList>
    </citation>
    <scope>NUCLEOTIDE SEQUENCE</scope>
    <source>
        <strain evidence="1">QP</strain>
    </source>
</reference>
<dbReference type="AlphaFoldDB" id="A0AAD4LC73"/>
<accession>A0AAD4LC73</accession>
<dbReference type="SUPFAM" id="SSF52047">
    <property type="entry name" value="RNI-like"/>
    <property type="match status" value="1"/>
</dbReference>
<name>A0AAD4LC73_9AGAM</name>
<evidence type="ECO:0000313" key="2">
    <source>
        <dbReference type="Proteomes" id="UP001201163"/>
    </source>
</evidence>
<evidence type="ECO:0000313" key="1">
    <source>
        <dbReference type="EMBL" id="KAH8981059.1"/>
    </source>
</evidence>
<dbReference type="EMBL" id="JAKELL010000124">
    <property type="protein sequence ID" value="KAH8981059.1"/>
    <property type="molecule type" value="Genomic_DNA"/>
</dbReference>
<dbReference type="Proteomes" id="UP001201163">
    <property type="component" value="Unassembled WGS sequence"/>
</dbReference>
<comment type="caution">
    <text evidence="1">The sequence shown here is derived from an EMBL/GenBank/DDBJ whole genome shotgun (WGS) entry which is preliminary data.</text>
</comment>
<keyword evidence="2" id="KW-1185">Reference proteome</keyword>
<protein>
    <submittedName>
        <fullName evidence="1">Uncharacterized protein</fullName>
    </submittedName>
</protein>
<gene>
    <name evidence="1" type="ORF">EDB92DRAFT_216609</name>
</gene>
<organism evidence="1 2">
    <name type="scientific">Lactarius akahatsu</name>
    <dbReference type="NCBI Taxonomy" id="416441"/>
    <lineage>
        <taxon>Eukaryota</taxon>
        <taxon>Fungi</taxon>
        <taxon>Dikarya</taxon>
        <taxon>Basidiomycota</taxon>
        <taxon>Agaricomycotina</taxon>
        <taxon>Agaricomycetes</taxon>
        <taxon>Russulales</taxon>
        <taxon>Russulaceae</taxon>
        <taxon>Lactarius</taxon>
    </lineage>
</organism>
<sequence length="698" mass="79202">MTQLRSLSLQFLPAADYIGVCPSGNRVILPVLTYLKYRGTSEYLDNLVARIDAPRLEDIEFTFFDEFMFDVSNLSEFINRVERQRLHHQADILFSERSVSILLTQPALTCLKLQVICDPLRRQVSSIAQICSRFSAFLFRVEDLRIKSTRLSSRQDGAERWLKLICSFRGMKWFHVAGDFSTNIVLALHQSGRRRETVLPAMHKLCIREPEPHCAPLRAAVLSFMVTRRLSGHFIGVEYERREIAPCSQHVMLEMLSDDVLLNTFRHYRDASPRFWSTLVHVCKRWRRITFTSPLGLDLRLYCTYGTPVLRTLDYWPPLPIVVQYGGSPTLDPPGPEDEGDVVAALKHSDRVSSIGLTITTSLLGNLFAIEKPFSKLEMLVLRSSDDVQLTLPSTLQWGTRLRSLHSTRIAFPALPQLLSSSENLVDLQLHEVPSIGYLSPKAFANALSGTTQLQSLSLHFLSPTSISHPNHTPSPVERVVLPALFHFKFRGTSEYLNNFVTRIDAPRLGDIQVRFFNQLIFYIPQLGLFIDRIDMQKSHRRIDIVPSERSISICFTQPGSPTRFGLQISCEQLEWQLSSITQICDQLSPFLSRVENIGIYTTHRSTGKGGEQWVELIRTFGDAKDFRVAGELATDILRALRPSDGELATMLPSLRTLGVPELGAHGPLWEAVESFVTPYRHSGHLLQVYKVTILTPY</sequence>